<accession>A0AAU8FPY6</accession>
<sequence>MFKSLLRFTAILLFSAQMTSCVKDHFIPIDPEPNGKENLRSAIQGKWLIDTSVVTNLPEGPFLEFFWADTTYIQGAQHWATNDKYTITSPTSINLAHVGRIENIAFSSDRRKMSFTRIHQGKLTGEQLTATFAPFVDSTSWTGGFLGKWEVLPIENGSDTLSKSEGGILKTLFFSSQGTFIT</sequence>
<dbReference type="RefSeq" id="WP_353721342.1">
    <property type="nucleotide sequence ID" value="NZ_CP159289.1"/>
</dbReference>
<evidence type="ECO:0008006" key="2">
    <source>
        <dbReference type="Google" id="ProtNLM"/>
    </source>
</evidence>
<gene>
    <name evidence="1" type="ORF">ABV298_06455</name>
</gene>
<evidence type="ECO:0000313" key="1">
    <source>
        <dbReference type="EMBL" id="XCH26044.1"/>
    </source>
</evidence>
<protein>
    <recommendedName>
        <fullName evidence="2">Lipocalin-like domain-containing protein</fullName>
    </recommendedName>
</protein>
<dbReference type="AlphaFoldDB" id="A0AAU8FPY6"/>
<dbReference type="EMBL" id="CP159289">
    <property type="protein sequence ID" value="XCH26044.1"/>
    <property type="molecule type" value="Genomic_DNA"/>
</dbReference>
<proteinExistence type="predicted"/>
<organism evidence="1">
    <name type="scientific">Dyadobacter sp. 676</name>
    <dbReference type="NCBI Taxonomy" id="3088362"/>
    <lineage>
        <taxon>Bacteria</taxon>
        <taxon>Pseudomonadati</taxon>
        <taxon>Bacteroidota</taxon>
        <taxon>Cytophagia</taxon>
        <taxon>Cytophagales</taxon>
        <taxon>Spirosomataceae</taxon>
        <taxon>Dyadobacter</taxon>
    </lineage>
</organism>
<reference evidence="1" key="1">
    <citation type="submission" date="2024-06" db="EMBL/GenBank/DDBJ databases">
        <title>Sequencing and assembly of the genome of Dyadobacter sp. strain 676, a symbiont of Cyamopsis tetragonoloba.</title>
        <authorList>
            <person name="Guro P."/>
            <person name="Sazanova A."/>
            <person name="Kuznetsova I."/>
            <person name="Belimov A."/>
            <person name="Safronova V."/>
        </authorList>
    </citation>
    <scope>NUCLEOTIDE SEQUENCE</scope>
    <source>
        <strain evidence="1">676</strain>
    </source>
</reference>
<name>A0AAU8FPY6_9BACT</name>